<dbReference type="GO" id="GO:0055085">
    <property type="term" value="P:transmembrane transport"/>
    <property type="evidence" value="ECO:0007669"/>
    <property type="project" value="InterPro"/>
</dbReference>
<protein>
    <submittedName>
        <fullName evidence="9">Peptide ABC transporter permease</fullName>
    </submittedName>
</protein>
<keyword evidence="3" id="KW-1003">Cell membrane</keyword>
<dbReference type="InterPro" id="IPR000515">
    <property type="entry name" value="MetI-like"/>
</dbReference>
<dbReference type="CDD" id="cd06261">
    <property type="entry name" value="TM_PBP2"/>
    <property type="match status" value="1"/>
</dbReference>
<feature type="transmembrane region" description="Helical" evidence="7">
    <location>
        <begin position="179"/>
        <end position="201"/>
    </location>
</feature>
<dbReference type="PANTHER" id="PTHR43163">
    <property type="entry name" value="DIPEPTIDE TRANSPORT SYSTEM PERMEASE PROTEIN DPPB-RELATED"/>
    <property type="match status" value="1"/>
</dbReference>
<keyword evidence="6 7" id="KW-0472">Membrane</keyword>
<dbReference type="Pfam" id="PF19300">
    <property type="entry name" value="BPD_transp_1_N"/>
    <property type="match status" value="1"/>
</dbReference>
<evidence type="ECO:0000256" key="3">
    <source>
        <dbReference type="ARBA" id="ARBA00022475"/>
    </source>
</evidence>
<keyword evidence="4 7" id="KW-0812">Transmembrane</keyword>
<dbReference type="Pfam" id="PF00528">
    <property type="entry name" value="BPD_transp_1"/>
    <property type="match status" value="1"/>
</dbReference>
<evidence type="ECO:0000256" key="2">
    <source>
        <dbReference type="ARBA" id="ARBA00022448"/>
    </source>
</evidence>
<feature type="domain" description="ABC transmembrane type-1" evidence="8">
    <location>
        <begin position="98"/>
        <end position="308"/>
    </location>
</feature>
<dbReference type="InterPro" id="IPR035906">
    <property type="entry name" value="MetI-like_sf"/>
</dbReference>
<dbReference type="SUPFAM" id="SSF161098">
    <property type="entry name" value="MetI-like"/>
    <property type="match status" value="1"/>
</dbReference>
<dbReference type="Proteomes" id="UP000240569">
    <property type="component" value="Unassembled WGS sequence"/>
</dbReference>
<evidence type="ECO:0000256" key="6">
    <source>
        <dbReference type="ARBA" id="ARBA00023136"/>
    </source>
</evidence>
<dbReference type="PROSITE" id="PS50928">
    <property type="entry name" value="ABC_TM1"/>
    <property type="match status" value="1"/>
</dbReference>
<dbReference type="Gene3D" id="1.10.3720.10">
    <property type="entry name" value="MetI-like"/>
    <property type="match status" value="1"/>
</dbReference>
<dbReference type="AlphaFoldDB" id="A0A2R6AIL6"/>
<evidence type="ECO:0000256" key="5">
    <source>
        <dbReference type="ARBA" id="ARBA00022989"/>
    </source>
</evidence>
<feature type="transmembrane region" description="Helical" evidence="7">
    <location>
        <begin position="102"/>
        <end position="123"/>
    </location>
</feature>
<dbReference type="GO" id="GO:0005886">
    <property type="term" value="C:plasma membrane"/>
    <property type="evidence" value="ECO:0007669"/>
    <property type="project" value="UniProtKB-SubCell"/>
</dbReference>
<feature type="transmembrane region" description="Helical" evidence="7">
    <location>
        <begin position="239"/>
        <end position="264"/>
    </location>
</feature>
<evidence type="ECO:0000313" key="10">
    <source>
        <dbReference type="Proteomes" id="UP000240569"/>
    </source>
</evidence>
<proteinExistence type="inferred from homology"/>
<evidence type="ECO:0000313" key="9">
    <source>
        <dbReference type="EMBL" id="PSN86225.1"/>
    </source>
</evidence>
<evidence type="ECO:0000256" key="1">
    <source>
        <dbReference type="ARBA" id="ARBA00004651"/>
    </source>
</evidence>
<accession>A0A2R6AIL6</accession>
<keyword evidence="2 7" id="KW-0813">Transport</keyword>
<evidence type="ECO:0000259" key="8">
    <source>
        <dbReference type="PROSITE" id="PS50928"/>
    </source>
</evidence>
<keyword evidence="5 7" id="KW-1133">Transmembrane helix</keyword>
<dbReference type="PANTHER" id="PTHR43163:SF6">
    <property type="entry name" value="DIPEPTIDE TRANSPORT SYSTEM PERMEASE PROTEIN DPPB-RELATED"/>
    <property type="match status" value="1"/>
</dbReference>
<comment type="subcellular location">
    <subcellularLocation>
        <location evidence="1 7">Cell membrane</location>
        <topology evidence="1 7">Multi-pass membrane protein</topology>
    </subcellularLocation>
</comment>
<evidence type="ECO:0000256" key="4">
    <source>
        <dbReference type="ARBA" id="ARBA00022692"/>
    </source>
</evidence>
<name>A0A2R6AIL6_9ARCH</name>
<comment type="caution">
    <text evidence="9">The sequence shown here is derived from an EMBL/GenBank/DDBJ whole genome shotgun (WGS) entry which is preliminary data.</text>
</comment>
<evidence type="ECO:0000256" key="7">
    <source>
        <dbReference type="RuleBase" id="RU363032"/>
    </source>
</evidence>
<feature type="transmembrane region" description="Helical" evidence="7">
    <location>
        <begin position="12"/>
        <end position="32"/>
    </location>
</feature>
<gene>
    <name evidence="9" type="ORF">B9Q02_03240</name>
</gene>
<reference evidence="9 10" key="1">
    <citation type="submission" date="2017-04" db="EMBL/GenBank/DDBJ databases">
        <title>Novel microbial lineages endemic to geothermal iron-oxide mats fill important gaps in the evolutionary history of Archaea.</title>
        <authorList>
            <person name="Jay Z.J."/>
            <person name="Beam J.P."/>
            <person name="Dlakic M."/>
            <person name="Rusch D.B."/>
            <person name="Kozubal M.A."/>
            <person name="Inskeep W.P."/>
        </authorList>
    </citation>
    <scope>NUCLEOTIDE SEQUENCE [LARGE SCALE GENOMIC DNA]</scope>
    <source>
        <strain evidence="9">BE_D</strain>
    </source>
</reference>
<comment type="similarity">
    <text evidence="7">Belongs to the binding-protein-dependent transport system permease family.</text>
</comment>
<sequence length="322" mass="35377">MGMGRYVAKRAATSLITFVATVVLTFILFRLLPGDPITLLFRSPLLTPSEINALNAQFGLNKPLYVQFLIYIKNVFEGNWGISFYYRAPVSQVLFPAMLNSVILLLPSTILAVVIGVGLGILAGWKRNTMTDVGILSFSLVLYALPTFWLGILLIMLAIKTGIPVSGMVSIGVTFSNPWQYIINVLKHLFLPMITLTLVTLGQFSIIMRNTILNELTEDYALAAYSKGMSDRRLLIKHIVPNALLPTVTIIAISIGTVVAGAVLTETVFSWPGVGTLIYDSIARRDYPVLQGAFLIIALVVILSNFVADVIYAFLDPRVKYS</sequence>
<dbReference type="InterPro" id="IPR045621">
    <property type="entry name" value="BPD_transp_1_N"/>
</dbReference>
<feature type="transmembrane region" description="Helical" evidence="7">
    <location>
        <begin position="135"/>
        <end position="159"/>
    </location>
</feature>
<feature type="transmembrane region" description="Helical" evidence="7">
    <location>
        <begin position="293"/>
        <end position="315"/>
    </location>
</feature>
<dbReference type="EMBL" id="NEXD01000010">
    <property type="protein sequence ID" value="PSN86225.1"/>
    <property type="molecule type" value="Genomic_DNA"/>
</dbReference>
<organism evidence="9 10">
    <name type="scientific">Candidatus Marsarchaeota G1 archaeon BE_D</name>
    <dbReference type="NCBI Taxonomy" id="1978156"/>
    <lineage>
        <taxon>Archaea</taxon>
        <taxon>Candidatus Marsarchaeota</taxon>
        <taxon>Candidatus Marsarchaeota group 1</taxon>
    </lineage>
</organism>